<feature type="domain" description="K Homology" evidence="4">
    <location>
        <begin position="98"/>
        <end position="171"/>
    </location>
</feature>
<feature type="compositionally biased region" description="Pro residues" evidence="3">
    <location>
        <begin position="404"/>
        <end position="415"/>
    </location>
</feature>
<evidence type="ECO:0000256" key="1">
    <source>
        <dbReference type="ARBA" id="ARBA00022737"/>
    </source>
</evidence>
<feature type="compositionally biased region" description="Polar residues" evidence="3">
    <location>
        <begin position="639"/>
        <end position="653"/>
    </location>
</feature>
<accession>A0AA86VQ16</accession>
<dbReference type="InterPro" id="IPR004087">
    <property type="entry name" value="KH_dom"/>
</dbReference>
<dbReference type="AlphaFoldDB" id="A0AA86VQ16"/>
<organism evidence="5 6">
    <name type="scientific">Sphenostylis stenocarpa</name>
    <dbReference type="NCBI Taxonomy" id="92480"/>
    <lineage>
        <taxon>Eukaryota</taxon>
        <taxon>Viridiplantae</taxon>
        <taxon>Streptophyta</taxon>
        <taxon>Embryophyta</taxon>
        <taxon>Tracheophyta</taxon>
        <taxon>Spermatophyta</taxon>
        <taxon>Magnoliopsida</taxon>
        <taxon>eudicotyledons</taxon>
        <taxon>Gunneridae</taxon>
        <taxon>Pentapetalae</taxon>
        <taxon>rosids</taxon>
        <taxon>fabids</taxon>
        <taxon>Fabales</taxon>
        <taxon>Fabaceae</taxon>
        <taxon>Papilionoideae</taxon>
        <taxon>50 kb inversion clade</taxon>
        <taxon>NPAAA clade</taxon>
        <taxon>indigoferoid/millettioid clade</taxon>
        <taxon>Phaseoleae</taxon>
        <taxon>Sphenostylis</taxon>
    </lineage>
</organism>
<feature type="compositionally biased region" description="Polar residues" evidence="3">
    <location>
        <begin position="531"/>
        <end position="585"/>
    </location>
</feature>
<dbReference type="InterPro" id="IPR036612">
    <property type="entry name" value="KH_dom_type_1_sf"/>
</dbReference>
<dbReference type="SUPFAM" id="SSF54791">
    <property type="entry name" value="Eukaryotic type KH-domain (KH-domain type I)"/>
    <property type="match status" value="2"/>
</dbReference>
<dbReference type="Pfam" id="PF00013">
    <property type="entry name" value="KH_1"/>
    <property type="match status" value="2"/>
</dbReference>
<reference evidence="5" key="1">
    <citation type="submission" date="2023-10" db="EMBL/GenBank/DDBJ databases">
        <authorList>
            <person name="Domelevo Entfellner J.-B."/>
        </authorList>
    </citation>
    <scope>NUCLEOTIDE SEQUENCE</scope>
</reference>
<feature type="domain" description="K Homology" evidence="4">
    <location>
        <begin position="190"/>
        <end position="264"/>
    </location>
</feature>
<keyword evidence="2" id="KW-0694">RNA-binding</keyword>
<dbReference type="Gramene" id="rna-AYBTSS11_LOCUS25585">
    <property type="protein sequence ID" value="CAJ1973521.1"/>
    <property type="gene ID" value="gene-AYBTSS11_LOCUS25585"/>
</dbReference>
<feature type="region of interest" description="Disordered" evidence="3">
    <location>
        <begin position="1"/>
        <end position="83"/>
    </location>
</feature>
<feature type="compositionally biased region" description="Low complexity" evidence="3">
    <location>
        <begin position="438"/>
        <end position="452"/>
    </location>
</feature>
<feature type="compositionally biased region" description="Low complexity" evidence="3">
    <location>
        <begin position="506"/>
        <end position="516"/>
    </location>
</feature>
<evidence type="ECO:0000256" key="3">
    <source>
        <dbReference type="SAM" id="MobiDB-lite"/>
    </source>
</evidence>
<protein>
    <recommendedName>
        <fullName evidence="4">K Homology domain-containing protein</fullName>
    </recommendedName>
</protein>
<proteinExistence type="predicted"/>
<dbReference type="InterPro" id="IPR004088">
    <property type="entry name" value="KH_dom_type_1"/>
</dbReference>
<feature type="compositionally biased region" description="Low complexity" evidence="3">
    <location>
        <begin position="669"/>
        <end position="681"/>
    </location>
</feature>
<feature type="compositionally biased region" description="Polar residues" evidence="3">
    <location>
        <begin position="704"/>
        <end position="725"/>
    </location>
</feature>
<sequence>MADETHYSSPNDSAPLKRKYDDQSSDRPTGFSAGPATGIELAKQRAQEVAARLLLSGGPPPLDAKRPKPDNGAPTSGFDSFDAKPQYSAIPPVSYSHQGTSKKIDIPNGRVGVIIGKGGETIKYLQLQSGAKIQVTRDMDADPNSATRTVELMGTPEAIASAEKLINEVLAEAESGGSGIVARRLTGQAGSDEFVMRIPNNKVGLIIGKGGETIKNMQASTGARIQVIPLHLPPGDTSTERTLKIDGTPEQIESAKELVNQIISGEPNALVRVSVYGTIGDTNMKPSVGVPSACPDILRYHMMNCLFKAINIECLFASMVYGFFCTHSIRIGKGCASAGVTQFYHETVRYNRLRNPAMSGGYPQQGYQSRPPSNWAPPAPMQQPGYGYVQPGAYSGPSPQYNMPQPPCAGYPPQQPGGYSTSWDQSSAPPHQQSTHTGGYDYYSQQPQQPQNPGGPAPPGDGSAYNYSQPPSSGYSQPGQGYAQDSYNAYNTQSQSGYGQPPTYDQQQGYGSATTGYGSGSNPAQEGHTASYASQGDSAQAPSSQPTSMAQQGYPTSQQPSSNTANYPPQGTPQSGYGVPPTSQAAYGNQPQPGYGPGYGAPQSQKPSGNPPVYGQSQSPSAVGGYGQSTYPAQPPPSGYTQSQPESGSQRAPQSGYVAGQPGYGSQTYGAPQGGQPAYGQAPPPYSNSSYGAGYAQGPPYTGDGNSSGNTQPPQTAAAKTSPQS</sequence>
<gene>
    <name evidence="5" type="ORF">AYBTSS11_LOCUS25585</name>
</gene>
<feature type="compositionally biased region" description="Polar residues" evidence="3">
    <location>
        <begin position="483"/>
        <end position="498"/>
    </location>
</feature>
<dbReference type="GO" id="GO:0003723">
    <property type="term" value="F:RNA binding"/>
    <property type="evidence" value="ECO:0007669"/>
    <property type="project" value="UniProtKB-UniRule"/>
</dbReference>
<dbReference type="Gene3D" id="3.30.1370.10">
    <property type="entry name" value="K Homology domain, type 1"/>
    <property type="match status" value="2"/>
</dbReference>
<feature type="compositionally biased region" description="Low complexity" evidence="3">
    <location>
        <begin position="460"/>
        <end position="482"/>
    </location>
</feature>
<evidence type="ECO:0000256" key="2">
    <source>
        <dbReference type="PROSITE-ProRule" id="PRU00117"/>
    </source>
</evidence>
<dbReference type="EMBL" id="OY731406">
    <property type="protein sequence ID" value="CAJ1973521.1"/>
    <property type="molecule type" value="Genomic_DNA"/>
</dbReference>
<dbReference type="SMART" id="SM00322">
    <property type="entry name" value="KH"/>
    <property type="match status" value="2"/>
</dbReference>
<evidence type="ECO:0000259" key="4">
    <source>
        <dbReference type="SMART" id="SM00322"/>
    </source>
</evidence>
<name>A0AA86VQ16_9FABA</name>
<feature type="compositionally biased region" description="Polar residues" evidence="3">
    <location>
        <begin position="417"/>
        <end position="437"/>
    </location>
</feature>
<keyword evidence="1" id="KW-0677">Repeat</keyword>
<dbReference type="PANTHER" id="PTHR10288">
    <property type="entry name" value="KH DOMAIN CONTAINING RNA BINDING PROTEIN"/>
    <property type="match status" value="1"/>
</dbReference>
<keyword evidence="6" id="KW-1185">Reference proteome</keyword>
<evidence type="ECO:0000313" key="6">
    <source>
        <dbReference type="Proteomes" id="UP001189624"/>
    </source>
</evidence>
<dbReference type="PROSITE" id="PS50084">
    <property type="entry name" value="KH_TYPE_1"/>
    <property type="match status" value="2"/>
</dbReference>
<feature type="region of interest" description="Disordered" evidence="3">
    <location>
        <begin position="356"/>
        <end position="725"/>
    </location>
</feature>
<dbReference type="Proteomes" id="UP001189624">
    <property type="component" value="Chromosome 9"/>
</dbReference>
<evidence type="ECO:0000313" key="5">
    <source>
        <dbReference type="EMBL" id="CAJ1973521.1"/>
    </source>
</evidence>